<dbReference type="Proteomes" id="UP000075583">
    <property type="component" value="Unassembled WGS sequence"/>
</dbReference>
<comment type="caution">
    <text evidence="6">The sequence shown here is derived from an EMBL/GenBank/DDBJ whole genome shotgun (WGS) entry which is preliminary data.</text>
</comment>
<name>A0A150XBV6_ROSEK</name>
<dbReference type="GO" id="GO:0046872">
    <property type="term" value="F:metal ion binding"/>
    <property type="evidence" value="ECO:0007669"/>
    <property type="project" value="UniProtKB-KW"/>
</dbReference>
<dbReference type="Gene3D" id="3.40.630.10">
    <property type="entry name" value="Zn peptidases"/>
    <property type="match status" value="1"/>
</dbReference>
<evidence type="ECO:0000256" key="1">
    <source>
        <dbReference type="ARBA" id="ARBA00001947"/>
    </source>
</evidence>
<dbReference type="Pfam" id="PF24827">
    <property type="entry name" value="AstE_AspA_cat"/>
    <property type="match status" value="1"/>
</dbReference>
<sequence>MNDTEQRVHLAPLIEDIELERIVGKIENKESNRLGVITTGVHGNEPSSVFAAKKVLRKIELAKLKLKGTLLVLTGNIKALQQNVRFIDEDLNRLWESKRIRSFIKAPKTSEEKEAKEMYEAMEPYLGRYAESFFLDCHTTSSQTMPYISSADQADSYRFAQQFPVHTVVGFSNHVAWSLNDFFMDEGFTGFTFEAGHHHAFTSLENHEAMIWLFLCKSGLIDPDDLEDKDECRSNLAKYAPDGASLFQIQYHHKLVDRNSFVMNPGYVNFQKIKKGEHLAVEHEKEVVSHLDGRILMPLYQKLGQEGFFIITPHHYNN</sequence>
<dbReference type="AlphaFoldDB" id="A0A150XBV6"/>
<reference evidence="6" key="1">
    <citation type="submission" date="2016-01" db="EMBL/GenBank/DDBJ databases">
        <title>Genome sequencing of Roseivirga ehrenbergii KMM 6017.</title>
        <authorList>
            <person name="Selvaratnam C."/>
            <person name="Thevarajoo S."/>
            <person name="Goh K.M."/>
            <person name="Ee R."/>
            <person name="Chan K.-G."/>
            <person name="Chong C.S."/>
        </authorList>
    </citation>
    <scope>NUCLEOTIDE SEQUENCE [LARGE SCALE GENOMIC DNA]</scope>
    <source>
        <strain evidence="6">KMM 6017</strain>
    </source>
</reference>
<protein>
    <recommendedName>
        <fullName evidence="5">Succinylglutamate desuccinylase/Aspartoacylase catalytic domain-containing protein</fullName>
    </recommendedName>
</protein>
<evidence type="ECO:0000259" key="5">
    <source>
        <dbReference type="Pfam" id="PF24827"/>
    </source>
</evidence>
<dbReference type="EMBL" id="LQZQ01000023">
    <property type="protein sequence ID" value="KYG76188.1"/>
    <property type="molecule type" value="Genomic_DNA"/>
</dbReference>
<dbReference type="RefSeq" id="WP_062591267.1">
    <property type="nucleotide sequence ID" value="NZ_LQZQ01000023.1"/>
</dbReference>
<organism evidence="6 7">
    <name type="scientific">Roseivirga ehrenbergii (strain DSM 102268 / JCM 13514 / KCTC 12282 / NCIMB 14502 / KMM 6017)</name>
    <dbReference type="NCBI Taxonomy" id="279360"/>
    <lineage>
        <taxon>Bacteria</taxon>
        <taxon>Pseudomonadati</taxon>
        <taxon>Bacteroidota</taxon>
        <taxon>Cytophagia</taxon>
        <taxon>Cytophagales</taxon>
        <taxon>Roseivirgaceae</taxon>
        <taxon>Roseivirga</taxon>
    </lineage>
</organism>
<dbReference type="PANTHER" id="PTHR15162:SF7">
    <property type="entry name" value="SUCCINYLGLUTAMATE DESUCCINYLASE"/>
    <property type="match status" value="1"/>
</dbReference>
<evidence type="ECO:0000313" key="6">
    <source>
        <dbReference type="EMBL" id="KYG76188.1"/>
    </source>
</evidence>
<comment type="cofactor">
    <cofactor evidence="1">
        <name>Zn(2+)</name>
        <dbReference type="ChEBI" id="CHEBI:29105"/>
    </cofactor>
</comment>
<evidence type="ECO:0000256" key="3">
    <source>
        <dbReference type="ARBA" id="ARBA00022801"/>
    </source>
</evidence>
<evidence type="ECO:0000256" key="2">
    <source>
        <dbReference type="ARBA" id="ARBA00022723"/>
    </source>
</evidence>
<dbReference type="STRING" id="279360.MB14_02765"/>
<dbReference type="SUPFAM" id="SSF53187">
    <property type="entry name" value="Zn-dependent exopeptidases"/>
    <property type="match status" value="1"/>
</dbReference>
<dbReference type="GO" id="GO:0005829">
    <property type="term" value="C:cytosol"/>
    <property type="evidence" value="ECO:0007669"/>
    <property type="project" value="TreeGrafter"/>
</dbReference>
<keyword evidence="7" id="KW-1185">Reference proteome</keyword>
<keyword evidence="4" id="KW-0862">Zinc</keyword>
<evidence type="ECO:0000256" key="4">
    <source>
        <dbReference type="ARBA" id="ARBA00022833"/>
    </source>
</evidence>
<evidence type="ECO:0000313" key="7">
    <source>
        <dbReference type="Proteomes" id="UP000075583"/>
    </source>
</evidence>
<dbReference type="GO" id="GO:0016788">
    <property type="term" value="F:hydrolase activity, acting on ester bonds"/>
    <property type="evidence" value="ECO:0007669"/>
    <property type="project" value="InterPro"/>
</dbReference>
<accession>A0A150XBV6</accession>
<keyword evidence="2" id="KW-0479">Metal-binding</keyword>
<dbReference type="PANTHER" id="PTHR15162">
    <property type="entry name" value="ASPARTOACYLASE"/>
    <property type="match status" value="1"/>
</dbReference>
<dbReference type="InterPro" id="IPR055438">
    <property type="entry name" value="AstE_AspA_cat"/>
</dbReference>
<gene>
    <name evidence="6" type="ORF">MB14_02765</name>
</gene>
<keyword evidence="3" id="KW-0378">Hydrolase</keyword>
<feature type="domain" description="Succinylglutamate desuccinylase/Aspartoacylase catalytic" evidence="5">
    <location>
        <begin position="36"/>
        <end position="202"/>
    </location>
</feature>
<dbReference type="InterPro" id="IPR050178">
    <property type="entry name" value="AspA/AstE_fam"/>
</dbReference>
<dbReference type="OrthoDB" id="1523003at2"/>
<proteinExistence type="predicted"/>